<reference evidence="12 13" key="1">
    <citation type="submission" date="2007-08" db="EMBL/GenBank/DDBJ databases">
        <title>Complete sequence of Roseiflexus castenholzii DSM 13941.</title>
        <authorList>
            <consortium name="US DOE Joint Genome Institute"/>
            <person name="Copeland A."/>
            <person name="Lucas S."/>
            <person name="Lapidus A."/>
            <person name="Barry K."/>
            <person name="Glavina del Rio T."/>
            <person name="Dalin E."/>
            <person name="Tice H."/>
            <person name="Pitluck S."/>
            <person name="Thompson L.S."/>
            <person name="Brettin T."/>
            <person name="Bruce D."/>
            <person name="Detter J.C."/>
            <person name="Han C."/>
            <person name="Tapia R."/>
            <person name="Schmutz J."/>
            <person name="Larimer F."/>
            <person name="Land M."/>
            <person name="Hauser L."/>
            <person name="Kyrpides N."/>
            <person name="Mikhailova N."/>
            <person name="Bryant D.A."/>
            <person name="Hanada S."/>
            <person name="Tsukatani Y."/>
            <person name="Richardson P."/>
        </authorList>
    </citation>
    <scope>NUCLEOTIDE SEQUENCE [LARGE SCALE GENOMIC DNA]</scope>
    <source>
        <strain evidence="13">DSM 13941 / HLO8</strain>
    </source>
</reference>
<protein>
    <recommendedName>
        <fullName evidence="11">Glutathione hydrolase proenzyme</fullName>
        <ecNumber evidence="11">2.3.2.2</ecNumber>
        <ecNumber evidence="11">3.4.19.13</ecNumber>
    </recommendedName>
    <component>
        <recommendedName>
            <fullName evidence="11">Glutathione hydrolase large chain</fullName>
        </recommendedName>
    </component>
    <component>
        <recommendedName>
            <fullName evidence="11">Glutathione hydrolase small chain</fullName>
        </recommendedName>
    </component>
</protein>
<dbReference type="UniPathway" id="UPA00204"/>
<dbReference type="InterPro" id="IPR029055">
    <property type="entry name" value="Ntn_hydrolases_N"/>
</dbReference>
<dbReference type="PANTHER" id="PTHR43199:SF1">
    <property type="entry name" value="GLUTATHIONE HYDROLASE PROENZYME"/>
    <property type="match status" value="1"/>
</dbReference>
<dbReference type="eggNOG" id="COG0405">
    <property type="taxonomic scope" value="Bacteria"/>
</dbReference>
<comment type="similarity">
    <text evidence="3 11">Belongs to the gamma-glutamyltransferase family.</text>
</comment>
<dbReference type="EMBL" id="CP000804">
    <property type="protein sequence ID" value="ABU57543.1"/>
    <property type="molecule type" value="Genomic_DNA"/>
</dbReference>
<evidence type="ECO:0000256" key="9">
    <source>
        <dbReference type="PIRSR" id="PIRSR600101-1"/>
    </source>
</evidence>
<dbReference type="Proteomes" id="UP000000263">
    <property type="component" value="Chromosome"/>
</dbReference>
<dbReference type="Pfam" id="PF01019">
    <property type="entry name" value="G_glu_transpept"/>
    <property type="match status" value="1"/>
</dbReference>
<proteinExistence type="inferred from homology"/>
<dbReference type="AlphaFoldDB" id="A7NFA9"/>
<dbReference type="EC" id="2.3.2.2" evidence="11"/>
<comment type="catalytic activity">
    <reaction evidence="8 11">
        <text>an N-terminal (5-L-glutamyl)-[peptide] + an alpha-amino acid = 5-L-glutamyl amino acid + an N-terminal L-alpha-aminoacyl-[peptide]</text>
        <dbReference type="Rhea" id="RHEA:23904"/>
        <dbReference type="Rhea" id="RHEA-COMP:9780"/>
        <dbReference type="Rhea" id="RHEA-COMP:9795"/>
        <dbReference type="ChEBI" id="CHEBI:77644"/>
        <dbReference type="ChEBI" id="CHEBI:78597"/>
        <dbReference type="ChEBI" id="CHEBI:78599"/>
        <dbReference type="ChEBI" id="CHEBI:78608"/>
        <dbReference type="EC" id="2.3.2.2"/>
    </reaction>
</comment>
<organism evidence="12 13">
    <name type="scientific">Roseiflexus castenholzii (strain DSM 13941 / HLO8)</name>
    <dbReference type="NCBI Taxonomy" id="383372"/>
    <lineage>
        <taxon>Bacteria</taxon>
        <taxon>Bacillati</taxon>
        <taxon>Chloroflexota</taxon>
        <taxon>Chloroflexia</taxon>
        <taxon>Chloroflexales</taxon>
        <taxon>Roseiflexineae</taxon>
        <taxon>Roseiflexaceae</taxon>
        <taxon>Roseiflexus</taxon>
    </lineage>
</organism>
<dbReference type="KEGG" id="rca:Rcas_1448"/>
<evidence type="ECO:0000256" key="8">
    <source>
        <dbReference type="ARBA" id="ARBA00047417"/>
    </source>
</evidence>
<feature type="active site" description="Nucleophile" evidence="9">
    <location>
        <position position="385"/>
    </location>
</feature>
<dbReference type="InterPro" id="IPR000101">
    <property type="entry name" value="GGT_peptidase"/>
</dbReference>
<dbReference type="HOGENOM" id="CLU_014813_0_3_0"/>
<keyword evidence="11" id="KW-0317">Glutathione biosynthesis</keyword>
<accession>A7NFA9</accession>
<comment type="catalytic activity">
    <reaction evidence="1 11">
        <text>an S-substituted glutathione + H2O = an S-substituted L-cysteinylglycine + L-glutamate</text>
        <dbReference type="Rhea" id="RHEA:59468"/>
        <dbReference type="ChEBI" id="CHEBI:15377"/>
        <dbReference type="ChEBI" id="CHEBI:29985"/>
        <dbReference type="ChEBI" id="CHEBI:90779"/>
        <dbReference type="ChEBI" id="CHEBI:143103"/>
        <dbReference type="EC" id="3.4.19.13"/>
    </reaction>
</comment>
<dbReference type="GO" id="GO:0103068">
    <property type="term" value="F:leukotriene C4 gamma-glutamyl transferase activity"/>
    <property type="evidence" value="ECO:0007669"/>
    <property type="project" value="UniProtKB-EC"/>
</dbReference>
<dbReference type="InterPro" id="IPR043138">
    <property type="entry name" value="GGT_lsub"/>
</dbReference>
<dbReference type="EC" id="3.4.19.13" evidence="11"/>
<comment type="subunit">
    <text evidence="11">This enzyme consists of two polypeptide chains, which are synthesized in precursor form from a single polypeptide.</text>
</comment>
<feature type="binding site" evidence="10">
    <location>
        <position position="466"/>
    </location>
    <ligand>
        <name>L-glutamate</name>
        <dbReference type="ChEBI" id="CHEBI:29985"/>
    </ligand>
</feature>
<comment type="PTM">
    <text evidence="11">Cleaved by autocatalysis into a large and a small subunit.</text>
</comment>
<dbReference type="MEROPS" id="T03.001"/>
<evidence type="ECO:0000256" key="4">
    <source>
        <dbReference type="ARBA" id="ARBA00022679"/>
    </source>
</evidence>
<evidence type="ECO:0000256" key="5">
    <source>
        <dbReference type="ARBA" id="ARBA00022801"/>
    </source>
</evidence>
<keyword evidence="13" id="KW-1185">Reference proteome</keyword>
<comment type="catalytic activity">
    <reaction evidence="2 11">
        <text>glutathione + H2O = L-cysteinylglycine + L-glutamate</text>
        <dbReference type="Rhea" id="RHEA:28807"/>
        <dbReference type="ChEBI" id="CHEBI:15377"/>
        <dbReference type="ChEBI" id="CHEBI:29985"/>
        <dbReference type="ChEBI" id="CHEBI:57925"/>
        <dbReference type="ChEBI" id="CHEBI:61694"/>
        <dbReference type="EC" id="3.4.19.13"/>
    </reaction>
</comment>
<dbReference type="GO" id="GO:0006751">
    <property type="term" value="P:glutathione catabolic process"/>
    <property type="evidence" value="ECO:0007669"/>
    <property type="project" value="UniProtKB-UniRule"/>
</dbReference>
<keyword evidence="7 11" id="KW-0012">Acyltransferase</keyword>
<dbReference type="OrthoDB" id="9781342at2"/>
<keyword evidence="6 11" id="KW-0865">Zymogen</keyword>
<evidence type="ECO:0000256" key="6">
    <source>
        <dbReference type="ARBA" id="ARBA00023145"/>
    </source>
</evidence>
<dbReference type="Gene3D" id="3.60.20.40">
    <property type="match status" value="1"/>
</dbReference>
<dbReference type="STRING" id="383372.Rcas_1448"/>
<evidence type="ECO:0000256" key="1">
    <source>
        <dbReference type="ARBA" id="ARBA00001049"/>
    </source>
</evidence>
<evidence type="ECO:0000256" key="7">
    <source>
        <dbReference type="ARBA" id="ARBA00023315"/>
    </source>
</evidence>
<evidence type="ECO:0000256" key="3">
    <source>
        <dbReference type="ARBA" id="ARBA00009381"/>
    </source>
</evidence>
<evidence type="ECO:0000313" key="13">
    <source>
        <dbReference type="Proteomes" id="UP000000263"/>
    </source>
</evidence>
<evidence type="ECO:0000256" key="11">
    <source>
        <dbReference type="RuleBase" id="RU368036"/>
    </source>
</evidence>
<comment type="pathway">
    <text evidence="11">Sulfur metabolism; glutathione metabolism.</text>
</comment>
<name>A7NFA9_ROSCS</name>
<gene>
    <name evidence="12" type="ordered locus">Rcas_1448</name>
</gene>
<dbReference type="Gene3D" id="1.10.246.130">
    <property type="match status" value="1"/>
</dbReference>
<keyword evidence="4 11" id="KW-0808">Transferase</keyword>
<evidence type="ECO:0000256" key="2">
    <source>
        <dbReference type="ARBA" id="ARBA00001089"/>
    </source>
</evidence>
<dbReference type="GO" id="GO:0036374">
    <property type="term" value="F:glutathione hydrolase activity"/>
    <property type="evidence" value="ECO:0007669"/>
    <property type="project" value="UniProtKB-UniRule"/>
</dbReference>
<dbReference type="PRINTS" id="PR01210">
    <property type="entry name" value="GGTRANSPTASE"/>
</dbReference>
<evidence type="ECO:0000256" key="10">
    <source>
        <dbReference type="PIRSR" id="PIRSR600101-2"/>
    </source>
</evidence>
<evidence type="ECO:0000313" key="12">
    <source>
        <dbReference type="EMBL" id="ABU57543.1"/>
    </source>
</evidence>
<dbReference type="InterPro" id="IPR043137">
    <property type="entry name" value="GGT_ssub_C"/>
</dbReference>
<dbReference type="NCBIfam" id="TIGR00066">
    <property type="entry name" value="g_glut_trans"/>
    <property type="match status" value="1"/>
</dbReference>
<dbReference type="SUPFAM" id="SSF56235">
    <property type="entry name" value="N-terminal nucleophile aminohydrolases (Ntn hydrolases)"/>
    <property type="match status" value="1"/>
</dbReference>
<dbReference type="InterPro" id="IPR051792">
    <property type="entry name" value="GGT_bact"/>
</dbReference>
<sequence>MVSLLILYTVLHYSTLFTSLTTKETPMPGMIVAPEPIAVESGARALMNGGNAIDAAVTCAFVQMIVNPQMCGLGGYALAVVRLAGEPAARTILLDAPALAGSRVRSDMWVDRVIGMNPDGWGYFLTDKVNDVGYRAICTPGAVKGLATLLERWGSISWAQALEPAIRVAEEGFMVDSVLASRWKTRALYPEASSLLDYILANEEARRIYLTADGRPYDEGMILRNPDYARTLRRLADAGPDDFYHGELAQRIAGDITANDGFVTAEDLADYALREEPPTIGTYRGYTIVSSQAPHGGPTLIEVLNILEGYDLRELEHNSADYILTVAMAMKAAFADRNRFIGDPAFEAVPLDRLTSKERAAQWRTRIDARQPIDVEALPGGPPDTTHVSVVDAAGNCVALTHSLGMSSGVITPGLGFMYNNSMINFNPIPGHRNSIAPRKGRTTGMSPTIVYADNRPVLVLGAPGANRIITGVLQVLVNIIDFGMSPAEAVQAPRFDCQGERIVVQNRIPEYICDTVREHYPVVRAPQSYGAFGLVQVISIDPVRGGLRGASDPGGAGMALHIG</sequence>
<dbReference type="PANTHER" id="PTHR43199">
    <property type="entry name" value="GLUTATHIONE HYDROLASE"/>
    <property type="match status" value="1"/>
</dbReference>
<dbReference type="RefSeq" id="WP_012119971.1">
    <property type="nucleotide sequence ID" value="NC_009767.1"/>
</dbReference>
<dbReference type="GO" id="GO:0006750">
    <property type="term" value="P:glutathione biosynthetic process"/>
    <property type="evidence" value="ECO:0007669"/>
    <property type="project" value="UniProtKB-KW"/>
</dbReference>
<keyword evidence="5 11" id="KW-0378">Hydrolase</keyword>